<dbReference type="SUPFAM" id="SSF54593">
    <property type="entry name" value="Glyoxalase/Bleomycin resistance protein/Dihydroxybiphenyl dioxygenase"/>
    <property type="match status" value="1"/>
</dbReference>
<dbReference type="CDD" id="cd06587">
    <property type="entry name" value="VOC"/>
    <property type="match status" value="1"/>
</dbReference>
<proteinExistence type="predicted"/>
<name>A0A1H3UWC7_9ACTN</name>
<dbReference type="GO" id="GO:0046491">
    <property type="term" value="P:L-methylmalonyl-CoA metabolic process"/>
    <property type="evidence" value="ECO:0007669"/>
    <property type="project" value="TreeGrafter"/>
</dbReference>
<protein>
    <submittedName>
        <fullName evidence="3">Lactoylglutathione lyase/glyoxylase I family protein</fullName>
    </submittedName>
</protein>
<dbReference type="EMBL" id="FNQB01000006">
    <property type="protein sequence ID" value="SDZ66586.1"/>
    <property type="molecule type" value="Genomic_DNA"/>
</dbReference>
<keyword evidence="4" id="KW-1185">Reference proteome</keyword>
<evidence type="ECO:0000313" key="4">
    <source>
        <dbReference type="Proteomes" id="UP000199632"/>
    </source>
</evidence>
<dbReference type="PROSITE" id="PS51819">
    <property type="entry name" value="VOC"/>
    <property type="match status" value="1"/>
</dbReference>
<evidence type="ECO:0000313" key="3">
    <source>
        <dbReference type="EMBL" id="SDZ66586.1"/>
    </source>
</evidence>
<evidence type="ECO:0000256" key="1">
    <source>
        <dbReference type="ARBA" id="ARBA00022723"/>
    </source>
</evidence>
<dbReference type="InterPro" id="IPR029068">
    <property type="entry name" value="Glyas_Bleomycin-R_OHBP_Dase"/>
</dbReference>
<organism evidence="3 4">
    <name type="scientific">Asanoa ishikariensis</name>
    <dbReference type="NCBI Taxonomy" id="137265"/>
    <lineage>
        <taxon>Bacteria</taxon>
        <taxon>Bacillati</taxon>
        <taxon>Actinomycetota</taxon>
        <taxon>Actinomycetes</taxon>
        <taxon>Micromonosporales</taxon>
        <taxon>Micromonosporaceae</taxon>
        <taxon>Asanoa</taxon>
    </lineage>
</organism>
<accession>A0A1H3UWC7</accession>
<dbReference type="PANTHER" id="PTHR43048">
    <property type="entry name" value="METHYLMALONYL-COA EPIMERASE"/>
    <property type="match status" value="1"/>
</dbReference>
<dbReference type="Pfam" id="PF00903">
    <property type="entry name" value="Glyoxalase"/>
    <property type="match status" value="1"/>
</dbReference>
<dbReference type="GO" id="GO:0046872">
    <property type="term" value="F:metal ion binding"/>
    <property type="evidence" value="ECO:0007669"/>
    <property type="project" value="UniProtKB-KW"/>
</dbReference>
<keyword evidence="3" id="KW-0456">Lyase</keyword>
<gene>
    <name evidence="3" type="ORF">SAMN05421684_8233</name>
</gene>
<dbReference type="InterPro" id="IPR037523">
    <property type="entry name" value="VOC_core"/>
</dbReference>
<evidence type="ECO:0000259" key="2">
    <source>
        <dbReference type="PROSITE" id="PS51819"/>
    </source>
</evidence>
<dbReference type="InterPro" id="IPR004360">
    <property type="entry name" value="Glyas_Fos-R_dOase_dom"/>
</dbReference>
<feature type="domain" description="VOC" evidence="2">
    <location>
        <begin position="19"/>
        <end position="149"/>
    </location>
</feature>
<dbReference type="Proteomes" id="UP000199632">
    <property type="component" value="Unassembled WGS sequence"/>
</dbReference>
<dbReference type="InterPro" id="IPR051785">
    <property type="entry name" value="MMCE/EMCE_epimerase"/>
</dbReference>
<dbReference type="AlphaFoldDB" id="A0A1H3UWC7"/>
<reference evidence="4" key="1">
    <citation type="submission" date="2016-10" db="EMBL/GenBank/DDBJ databases">
        <authorList>
            <person name="Varghese N."/>
            <person name="Submissions S."/>
        </authorList>
    </citation>
    <scope>NUCLEOTIDE SEQUENCE [LARGE SCALE GENOMIC DNA]</scope>
    <source>
        <strain evidence="4">DSM 44718</strain>
    </source>
</reference>
<dbReference type="GO" id="GO:0016829">
    <property type="term" value="F:lyase activity"/>
    <property type="evidence" value="ECO:0007669"/>
    <property type="project" value="UniProtKB-KW"/>
</dbReference>
<keyword evidence="1" id="KW-0479">Metal-binding</keyword>
<dbReference type="RefSeq" id="WP_090804499.1">
    <property type="nucleotide sequence ID" value="NZ_BOND01000012.1"/>
</dbReference>
<dbReference type="PANTHER" id="PTHR43048:SF6">
    <property type="entry name" value="BLR8189 PROTEIN"/>
    <property type="match status" value="1"/>
</dbReference>
<dbReference type="Gene3D" id="3.10.180.10">
    <property type="entry name" value="2,3-Dihydroxybiphenyl 1,2-Dioxygenase, domain 1"/>
    <property type="match status" value="1"/>
</dbReference>
<dbReference type="OrthoDB" id="9812656at2"/>
<dbReference type="GO" id="GO:0004493">
    <property type="term" value="F:methylmalonyl-CoA epimerase activity"/>
    <property type="evidence" value="ECO:0007669"/>
    <property type="project" value="TreeGrafter"/>
</dbReference>
<sequence>MTDQAAPAKNPSSPFASARGDHVAVRVPDYAEAKRWYTEKLDFRVVAEWSWAGLQLAYLAPPNDDNFRVELFGGGNPDPGTYYTNVIDSLERPGYHHFCLRVDDVDEVLAELDRRGVTIFGRPFDLKEINSRLALIGDPWGNMIELSAPLASAD</sequence>
<dbReference type="STRING" id="137265.SAMN05421684_8233"/>